<dbReference type="AlphaFoldDB" id="A0A396HMD3"/>
<dbReference type="GO" id="GO:0010073">
    <property type="term" value="P:meristem maintenance"/>
    <property type="evidence" value="ECO:0007669"/>
    <property type="project" value="InterPro"/>
</dbReference>
<dbReference type="PANTHER" id="PTHR46033:SF8">
    <property type="entry name" value="PROTEIN MAINTENANCE OF MERISTEMS-LIKE"/>
    <property type="match status" value="1"/>
</dbReference>
<dbReference type="Pfam" id="PF10536">
    <property type="entry name" value="PMD"/>
    <property type="match status" value="1"/>
</dbReference>
<dbReference type="Proteomes" id="UP000265566">
    <property type="component" value="Chromosome 5"/>
</dbReference>
<keyword evidence="2" id="KW-0378">Hydrolase</keyword>
<dbReference type="Gramene" id="rna28517">
    <property type="protein sequence ID" value="RHN53593.1"/>
    <property type="gene ID" value="gene28517"/>
</dbReference>
<dbReference type="GO" id="GO:0016787">
    <property type="term" value="F:hydrolase activity"/>
    <property type="evidence" value="ECO:0007669"/>
    <property type="project" value="UniProtKB-KW"/>
</dbReference>
<reference evidence="3" key="1">
    <citation type="journal article" date="2018" name="Nat. Plants">
        <title>Whole-genome landscape of Medicago truncatula symbiotic genes.</title>
        <authorList>
            <person name="Pecrix Y."/>
            <person name="Staton S.E."/>
            <person name="Sallet E."/>
            <person name="Lelandais-Briere C."/>
            <person name="Moreau S."/>
            <person name="Carrere S."/>
            <person name="Blein T."/>
            <person name="Jardinaud M.F."/>
            <person name="Latrasse D."/>
            <person name="Zouine M."/>
            <person name="Zahm M."/>
            <person name="Kreplak J."/>
            <person name="Mayjonade B."/>
            <person name="Satge C."/>
            <person name="Perez M."/>
            <person name="Cauet S."/>
            <person name="Marande W."/>
            <person name="Chantry-Darmon C."/>
            <person name="Lopez-Roques C."/>
            <person name="Bouchez O."/>
            <person name="Berard A."/>
            <person name="Debelle F."/>
            <person name="Munos S."/>
            <person name="Bendahmane A."/>
            <person name="Berges H."/>
            <person name="Niebel A."/>
            <person name="Buitink J."/>
            <person name="Frugier F."/>
            <person name="Benhamed M."/>
            <person name="Crespi M."/>
            <person name="Gouzy J."/>
            <person name="Gamas P."/>
        </authorList>
    </citation>
    <scope>NUCLEOTIDE SEQUENCE [LARGE SCALE GENOMIC DNA]</scope>
    <source>
        <strain evidence="3">cv. Jemalong A17</strain>
    </source>
</reference>
<feature type="domain" description="Aminotransferase-like plant mobile" evidence="1">
    <location>
        <begin position="16"/>
        <end position="70"/>
    </location>
</feature>
<name>A0A396HMD3_MEDTR</name>
<dbReference type="PANTHER" id="PTHR46033">
    <property type="entry name" value="PROTEIN MAIN-LIKE 2"/>
    <property type="match status" value="1"/>
</dbReference>
<evidence type="ECO:0000313" key="3">
    <source>
        <dbReference type="Proteomes" id="UP000265566"/>
    </source>
</evidence>
<dbReference type="InterPro" id="IPR044824">
    <property type="entry name" value="MAIN-like"/>
</dbReference>
<accession>A0A396HMD3</accession>
<dbReference type="InterPro" id="IPR019557">
    <property type="entry name" value="AminoTfrase-like_pln_mobile"/>
</dbReference>
<gene>
    <name evidence="2" type="ORF">MtrunA17_Chr5g0397531</name>
</gene>
<evidence type="ECO:0000259" key="1">
    <source>
        <dbReference type="Pfam" id="PF10536"/>
    </source>
</evidence>
<proteinExistence type="predicted"/>
<dbReference type="EMBL" id="PSQE01000005">
    <property type="protein sequence ID" value="RHN53593.1"/>
    <property type="molecule type" value="Genomic_DNA"/>
</dbReference>
<sequence length="92" mass="10316">MSGLTLLLTSGYENISHGFVCAMTDRWHEETSNFHLRVGEMTIILDDVACLLGIPMTGRLLPDRKLTREEGLEMMQAGLLFTEEAAAKEMTR</sequence>
<comment type="caution">
    <text evidence="2">The sequence shown here is derived from an EMBL/GenBank/DDBJ whole genome shotgun (WGS) entry which is preliminary data.</text>
</comment>
<organism evidence="2 3">
    <name type="scientific">Medicago truncatula</name>
    <name type="common">Barrel medic</name>
    <name type="synonym">Medicago tribuloides</name>
    <dbReference type="NCBI Taxonomy" id="3880"/>
    <lineage>
        <taxon>Eukaryota</taxon>
        <taxon>Viridiplantae</taxon>
        <taxon>Streptophyta</taxon>
        <taxon>Embryophyta</taxon>
        <taxon>Tracheophyta</taxon>
        <taxon>Spermatophyta</taxon>
        <taxon>Magnoliopsida</taxon>
        <taxon>eudicotyledons</taxon>
        <taxon>Gunneridae</taxon>
        <taxon>Pentapetalae</taxon>
        <taxon>rosids</taxon>
        <taxon>fabids</taxon>
        <taxon>Fabales</taxon>
        <taxon>Fabaceae</taxon>
        <taxon>Papilionoideae</taxon>
        <taxon>50 kb inversion clade</taxon>
        <taxon>NPAAA clade</taxon>
        <taxon>Hologalegina</taxon>
        <taxon>IRL clade</taxon>
        <taxon>Trifolieae</taxon>
        <taxon>Medicago</taxon>
    </lineage>
</organism>
<evidence type="ECO:0000313" key="2">
    <source>
        <dbReference type="EMBL" id="RHN53593.1"/>
    </source>
</evidence>
<protein>
    <recommendedName>
        <fullName evidence="1">Aminotransferase-like plant mobile domain-containing protein</fullName>
    </recommendedName>
</protein>